<dbReference type="KEGG" id="pmq:PM3016_6386"/>
<keyword evidence="6 8" id="KW-0046">Antibiotic resistance</keyword>
<dbReference type="GO" id="GO:0005886">
    <property type="term" value="C:plasma membrane"/>
    <property type="evidence" value="ECO:0007669"/>
    <property type="project" value="TreeGrafter"/>
</dbReference>
<dbReference type="InterPro" id="IPR002137">
    <property type="entry name" value="Beta-lactam_class-D_AS"/>
</dbReference>
<feature type="signal peptide" evidence="9">
    <location>
        <begin position="1"/>
        <end position="37"/>
    </location>
</feature>
<dbReference type="SUPFAM" id="SSF56601">
    <property type="entry name" value="beta-lactamase/transpeptidase-like"/>
    <property type="match status" value="1"/>
</dbReference>
<organism evidence="11 12">
    <name type="scientific">Paenibacillus mucilaginosus 3016</name>
    <dbReference type="NCBI Taxonomy" id="1116391"/>
    <lineage>
        <taxon>Bacteria</taxon>
        <taxon>Bacillati</taxon>
        <taxon>Bacillota</taxon>
        <taxon>Bacilli</taxon>
        <taxon>Bacillales</taxon>
        <taxon>Paenibacillaceae</taxon>
        <taxon>Paenibacillus</taxon>
    </lineage>
</organism>
<evidence type="ECO:0000256" key="2">
    <source>
        <dbReference type="ARBA" id="ARBA00007898"/>
    </source>
</evidence>
<dbReference type="PROSITE" id="PS00337">
    <property type="entry name" value="BETA_LACTAMASE_D"/>
    <property type="match status" value="1"/>
</dbReference>
<feature type="modified residue" description="N6-carboxylysine" evidence="7">
    <location>
        <position position="98"/>
    </location>
</feature>
<keyword evidence="5 8" id="KW-0378">Hydrolase</keyword>
<dbReference type="AlphaFoldDB" id="H6NGD6"/>
<evidence type="ECO:0000256" key="8">
    <source>
        <dbReference type="RuleBase" id="RU361140"/>
    </source>
</evidence>
<protein>
    <recommendedName>
        <fullName evidence="3 8">Beta-lactamase</fullName>
        <ecNumber evidence="3 8">3.5.2.6</ecNumber>
    </recommendedName>
</protein>
<keyword evidence="12" id="KW-1185">Reference proteome</keyword>
<dbReference type="Proteomes" id="UP000007523">
    <property type="component" value="Chromosome"/>
</dbReference>
<dbReference type="PANTHER" id="PTHR30627">
    <property type="entry name" value="PEPTIDOGLYCAN D,D-TRANSPEPTIDASE"/>
    <property type="match status" value="1"/>
</dbReference>
<evidence type="ECO:0000256" key="7">
    <source>
        <dbReference type="PIRSR" id="PIRSR602137-50"/>
    </source>
</evidence>
<dbReference type="GO" id="GO:0017001">
    <property type="term" value="P:antibiotic catabolic process"/>
    <property type="evidence" value="ECO:0007669"/>
    <property type="project" value="InterPro"/>
</dbReference>
<evidence type="ECO:0000256" key="1">
    <source>
        <dbReference type="ARBA" id="ARBA00001526"/>
    </source>
</evidence>
<dbReference type="Pfam" id="PF00905">
    <property type="entry name" value="Transpeptidase"/>
    <property type="match status" value="1"/>
</dbReference>
<keyword evidence="4 9" id="KW-0732">Signal</keyword>
<evidence type="ECO:0000256" key="9">
    <source>
        <dbReference type="SAM" id="SignalP"/>
    </source>
</evidence>
<feature type="active site" description="Acyl-ester intermediate" evidence="7">
    <location>
        <position position="95"/>
    </location>
</feature>
<evidence type="ECO:0000313" key="12">
    <source>
        <dbReference type="Proteomes" id="UP000007523"/>
    </source>
</evidence>
<evidence type="ECO:0000256" key="4">
    <source>
        <dbReference type="ARBA" id="ARBA00022729"/>
    </source>
</evidence>
<feature type="chain" id="PRO_5003604873" description="Beta-lactamase" evidence="9">
    <location>
        <begin position="38"/>
        <end position="287"/>
    </location>
</feature>
<dbReference type="GO" id="GO:0071555">
    <property type="term" value="P:cell wall organization"/>
    <property type="evidence" value="ECO:0007669"/>
    <property type="project" value="TreeGrafter"/>
</dbReference>
<comment type="similarity">
    <text evidence="2 8">Belongs to the class-D beta-lactamase family.</text>
</comment>
<dbReference type="Gene3D" id="3.40.710.10">
    <property type="entry name" value="DD-peptidase/beta-lactamase superfamily"/>
    <property type="match status" value="1"/>
</dbReference>
<dbReference type="NCBIfam" id="NF012161">
    <property type="entry name" value="bla_class_D_main"/>
    <property type="match status" value="1"/>
</dbReference>
<dbReference type="GO" id="GO:0008800">
    <property type="term" value="F:beta-lactamase activity"/>
    <property type="evidence" value="ECO:0007669"/>
    <property type="project" value="UniProtKB-UniRule"/>
</dbReference>
<dbReference type="InterPro" id="IPR012338">
    <property type="entry name" value="Beta-lactam/transpept-like"/>
</dbReference>
<feature type="domain" description="Penicillin-binding protein transpeptidase" evidence="10">
    <location>
        <begin position="83"/>
        <end position="271"/>
    </location>
</feature>
<dbReference type="InterPro" id="IPR050515">
    <property type="entry name" value="Beta-lactam/transpept"/>
</dbReference>
<sequence>MKMKIEMEIRGGTKMMRKRMVLTVLVLLFGAAVQAAAAKDKGETGEAGRPLPVKKIQAEQAFEGRTGTFVIKDLHSGDTYVYNRERAETPFTPESTFKVANALIGLQNGAVRDEYDVKRWDGTIREFESWNRDHTLGSAMRESAIWYYQALARDIGAEHMQQGLDSLSYGNRDLSGGIDRFWLDSTLKITAMEQVDFLEKLVREQLPLDRPVMKTVKRMMIQEEGDTYTLYGKTGTRLSDYGLGWYVGFLTGEKRSYVFAANLEGSGTEAKAAVTGILKSHGLLPLQ</sequence>
<gene>
    <name evidence="11" type="ORF">PM3016_6386</name>
</gene>
<evidence type="ECO:0000259" key="10">
    <source>
        <dbReference type="Pfam" id="PF00905"/>
    </source>
</evidence>
<dbReference type="PANTHER" id="PTHR30627:SF6">
    <property type="entry name" value="BETA-LACTAMASE YBXI-RELATED"/>
    <property type="match status" value="1"/>
</dbReference>
<dbReference type="GO" id="GO:0008658">
    <property type="term" value="F:penicillin binding"/>
    <property type="evidence" value="ECO:0007669"/>
    <property type="project" value="InterPro"/>
</dbReference>
<dbReference type="EC" id="3.5.2.6" evidence="3 8"/>
<evidence type="ECO:0000256" key="5">
    <source>
        <dbReference type="ARBA" id="ARBA00022801"/>
    </source>
</evidence>
<dbReference type="HOGENOM" id="CLU_035412_3_0_9"/>
<evidence type="ECO:0000313" key="11">
    <source>
        <dbReference type="EMBL" id="AFC33018.1"/>
    </source>
</evidence>
<evidence type="ECO:0000256" key="6">
    <source>
        <dbReference type="ARBA" id="ARBA00023251"/>
    </source>
</evidence>
<dbReference type="EMBL" id="CP003235">
    <property type="protein sequence ID" value="AFC33018.1"/>
    <property type="molecule type" value="Genomic_DNA"/>
</dbReference>
<reference evidence="11 12" key="1">
    <citation type="journal article" date="2012" name="J. Bacteriol.">
        <title>Complete Genome Sequence of Paenibacillus mucilaginosus 3016, a Bacterium Functional as Microbial Fertilizer.</title>
        <authorList>
            <person name="Ma M."/>
            <person name="Wang Z."/>
            <person name="Li L."/>
            <person name="Jiang X."/>
            <person name="Guan D."/>
            <person name="Cao F."/>
            <person name="Chen H."/>
            <person name="Wang X."/>
            <person name="Shen D."/>
            <person name="Du B."/>
            <person name="Li J."/>
        </authorList>
    </citation>
    <scope>NUCLEOTIDE SEQUENCE [LARGE SCALE GENOMIC DNA]</scope>
    <source>
        <strain evidence="11 12">3016</strain>
    </source>
</reference>
<accession>H6NGD6</accession>
<evidence type="ECO:0000256" key="3">
    <source>
        <dbReference type="ARBA" id="ARBA00012865"/>
    </source>
</evidence>
<proteinExistence type="inferred from homology"/>
<name>H6NGD6_9BACL</name>
<dbReference type="STRING" id="1116391.PM3016_6386"/>
<comment type="catalytic activity">
    <reaction evidence="1 8">
        <text>a beta-lactam + H2O = a substituted beta-amino acid</text>
        <dbReference type="Rhea" id="RHEA:20401"/>
        <dbReference type="ChEBI" id="CHEBI:15377"/>
        <dbReference type="ChEBI" id="CHEBI:35627"/>
        <dbReference type="ChEBI" id="CHEBI:140347"/>
        <dbReference type="EC" id="3.5.2.6"/>
    </reaction>
</comment>
<dbReference type="InterPro" id="IPR001460">
    <property type="entry name" value="PCN-bd_Tpept"/>
</dbReference>
<dbReference type="GO" id="GO:0046677">
    <property type="term" value="P:response to antibiotic"/>
    <property type="evidence" value="ECO:0007669"/>
    <property type="project" value="UniProtKB-UniRule"/>
</dbReference>